<evidence type="ECO:0000313" key="2">
    <source>
        <dbReference type="EMBL" id="OGK05115.1"/>
    </source>
</evidence>
<dbReference type="InterPro" id="IPR038071">
    <property type="entry name" value="UROD/MetE-like_sf"/>
</dbReference>
<organism evidence="2 3">
    <name type="scientific">Candidatus Raymondbacteria bacterium RIFOXYD12_FULL_49_13</name>
    <dbReference type="NCBI Taxonomy" id="1817890"/>
    <lineage>
        <taxon>Bacteria</taxon>
        <taxon>Raymondiibacteriota</taxon>
    </lineage>
</organism>
<dbReference type="GO" id="GO:0006779">
    <property type="term" value="P:porphyrin-containing compound biosynthetic process"/>
    <property type="evidence" value="ECO:0007669"/>
    <property type="project" value="InterPro"/>
</dbReference>
<dbReference type="SUPFAM" id="SSF51726">
    <property type="entry name" value="UROD/MetE-like"/>
    <property type="match status" value="1"/>
</dbReference>
<dbReference type="Proteomes" id="UP000179243">
    <property type="component" value="Unassembled WGS sequence"/>
</dbReference>
<proteinExistence type="predicted"/>
<reference evidence="2 3" key="1">
    <citation type="journal article" date="2016" name="Nat. Commun.">
        <title>Thousands of microbial genomes shed light on interconnected biogeochemical processes in an aquifer system.</title>
        <authorList>
            <person name="Anantharaman K."/>
            <person name="Brown C.T."/>
            <person name="Hug L.A."/>
            <person name="Sharon I."/>
            <person name="Castelle C.J."/>
            <person name="Probst A.J."/>
            <person name="Thomas B.C."/>
            <person name="Singh A."/>
            <person name="Wilkins M.J."/>
            <person name="Karaoz U."/>
            <person name="Brodie E.L."/>
            <person name="Williams K.H."/>
            <person name="Hubbard S.S."/>
            <person name="Banfield J.F."/>
        </authorList>
    </citation>
    <scope>NUCLEOTIDE SEQUENCE [LARGE SCALE GENOMIC DNA]</scope>
</reference>
<name>A0A1F7FEK5_UNCRA</name>
<sequence length="374" mass="42205">MKLTPKERLLLTLRCEQTGSVPISPLGINEFEIDRNNPAYTHFKPILKALDKHGTPFVRSWFWTPPLLIDPKSCGLKTETRKEGVIEYSRISMQTPKGELYSLGKKDPRVSNSPAQEKAFIENEEDLDKALSLATLPTYLPDMSETRALQERIGDNGLVCMHSISSPHNLTAGLCNYEFYLMYAISAGEGMRRICETNLRRLKEMLSYLIDQGAGPVFRLHNIEGYTTPMLPPDWASQWIVPYDKELVSMIHQAGCYADNHCHGRLRDQVNNFLEIGVDCINCVEPPPANDIDLAELKEKTGGKICFYGYIQMEDLERCTSVEIRKLTREALAMSGGRGFILSPAATYYTSEISKTFSDNLIAMIEEGSAYNRE</sequence>
<dbReference type="GO" id="GO:0004853">
    <property type="term" value="F:uroporphyrinogen decarboxylase activity"/>
    <property type="evidence" value="ECO:0007669"/>
    <property type="project" value="InterPro"/>
</dbReference>
<comment type="caution">
    <text evidence="2">The sequence shown here is derived from an EMBL/GenBank/DDBJ whole genome shotgun (WGS) entry which is preliminary data.</text>
</comment>
<dbReference type="PANTHER" id="PTHR47099:SF1">
    <property type="entry name" value="METHYLCOBAMIDE:COM METHYLTRANSFERASE MTBA"/>
    <property type="match status" value="1"/>
</dbReference>
<dbReference type="InterPro" id="IPR052024">
    <property type="entry name" value="Methanogen_methyltrans"/>
</dbReference>
<feature type="domain" description="Uroporphyrinogen decarboxylase (URO-D)" evidence="1">
    <location>
        <begin position="108"/>
        <end position="347"/>
    </location>
</feature>
<protein>
    <recommendedName>
        <fullName evidence="1">Uroporphyrinogen decarboxylase (URO-D) domain-containing protein</fullName>
    </recommendedName>
</protein>
<gene>
    <name evidence="2" type="ORF">A2519_13385</name>
</gene>
<accession>A0A1F7FEK5</accession>
<dbReference type="InterPro" id="IPR000257">
    <property type="entry name" value="Uroporphyrinogen_deCOase"/>
</dbReference>
<dbReference type="Pfam" id="PF01208">
    <property type="entry name" value="URO-D"/>
    <property type="match status" value="1"/>
</dbReference>
<dbReference type="AlphaFoldDB" id="A0A1F7FEK5"/>
<dbReference type="Gene3D" id="3.20.20.210">
    <property type="match status" value="1"/>
</dbReference>
<evidence type="ECO:0000259" key="1">
    <source>
        <dbReference type="Pfam" id="PF01208"/>
    </source>
</evidence>
<evidence type="ECO:0000313" key="3">
    <source>
        <dbReference type="Proteomes" id="UP000179243"/>
    </source>
</evidence>
<dbReference type="PANTHER" id="PTHR47099">
    <property type="entry name" value="METHYLCOBAMIDE:COM METHYLTRANSFERASE MTBA"/>
    <property type="match status" value="1"/>
</dbReference>
<dbReference type="EMBL" id="MFYX01000061">
    <property type="protein sequence ID" value="OGK05115.1"/>
    <property type="molecule type" value="Genomic_DNA"/>
</dbReference>